<name>A0ABS8ET79_9FIRM</name>
<feature type="domain" description="Novel STAND NTPase 3" evidence="1">
    <location>
        <begin position="307"/>
        <end position="361"/>
    </location>
</feature>
<dbReference type="SUPFAM" id="SSF141571">
    <property type="entry name" value="Pentapeptide repeat-like"/>
    <property type="match status" value="1"/>
</dbReference>
<evidence type="ECO:0000259" key="1">
    <source>
        <dbReference type="Pfam" id="PF20720"/>
    </source>
</evidence>
<proteinExistence type="predicted"/>
<dbReference type="RefSeq" id="WP_248834464.1">
    <property type="nucleotide sequence ID" value="NZ_JAJEQE010000001.1"/>
</dbReference>
<accession>A0ABS8ET79</accession>
<dbReference type="InterPro" id="IPR027417">
    <property type="entry name" value="P-loop_NTPase"/>
</dbReference>
<comment type="caution">
    <text evidence="2">The sequence shown here is derived from an EMBL/GenBank/DDBJ whole genome shotgun (WGS) entry which is preliminary data.</text>
</comment>
<protein>
    <recommendedName>
        <fullName evidence="1">Novel STAND NTPase 3 domain-containing protein</fullName>
    </recommendedName>
</protein>
<evidence type="ECO:0000313" key="2">
    <source>
        <dbReference type="EMBL" id="MCC2147672.1"/>
    </source>
</evidence>
<dbReference type="SUPFAM" id="SSF52540">
    <property type="entry name" value="P-loop containing nucleoside triphosphate hydrolases"/>
    <property type="match status" value="1"/>
</dbReference>
<organism evidence="2 3">
    <name type="scientific">Hominisplanchenecus faecis</name>
    <dbReference type="NCBI Taxonomy" id="2885351"/>
    <lineage>
        <taxon>Bacteria</taxon>
        <taxon>Bacillati</taxon>
        <taxon>Bacillota</taxon>
        <taxon>Clostridia</taxon>
        <taxon>Lachnospirales</taxon>
        <taxon>Lachnospiraceae</taxon>
        <taxon>Hominisplanchenecus</taxon>
    </lineage>
</organism>
<dbReference type="Proteomes" id="UP001299235">
    <property type="component" value="Unassembled WGS sequence"/>
</dbReference>
<reference evidence="2 3" key="1">
    <citation type="submission" date="2021-10" db="EMBL/GenBank/DDBJ databases">
        <title>Anaerobic single-cell dispensing facilitates the cultivation of human gut bacteria.</title>
        <authorList>
            <person name="Afrizal A."/>
        </authorList>
    </citation>
    <scope>NUCLEOTIDE SEQUENCE [LARGE SCALE GENOMIC DNA]</scope>
    <source>
        <strain evidence="2 3">CLA-AA-H246</strain>
    </source>
</reference>
<dbReference type="Gene3D" id="2.160.20.80">
    <property type="entry name" value="E3 ubiquitin-protein ligase SopA"/>
    <property type="match status" value="1"/>
</dbReference>
<dbReference type="EMBL" id="JAJEQE010000001">
    <property type="protein sequence ID" value="MCC2147672.1"/>
    <property type="molecule type" value="Genomic_DNA"/>
</dbReference>
<gene>
    <name evidence="2" type="ORF">LKD42_00145</name>
</gene>
<sequence>MEKTFEGKQISFYDICEYIDGCGSSKLKSLVKNICIGGMLFLPVTFAKYTGYHSFINEIATGATLVGAGVFNILGSALNDLFASKKYDKEMYIRMQTVYQLSFYSSLFEAICEELEAENVIDLFEKNASEDLYDILYDEENEEDIFISFNSIDVVRRNYVTLTEEFRERFYSTEEIKELFVCSEEQKEYFDYKITNIPEVAIKKFRNQILNLITIHKELECWISMNIFANIQDEIKKLPDSIVEHISDKVVKNMRTQEVLDRELLQQKQERYFYLFESDDCEVETVFTLNNYYITEIESKEASSHIQSFNNIIDLINRQRYLLVTGPYGSGKTTLLKRLYLEYRRRGTVVYAFDARDLVETVCSGREFEFNRFFDCVCDVDAIILIDALDDLNVAHSTGSDISLLETFIGCMFNYLKRNKRISFVVGSREYAYIGDTKEDSVAEKFFYYTENHQEMKFLKASWFEAADVNNWIDKYPMKNGVYLNKRIIKDENKKITNALHNPLFLYAFIKQYEETKEIKAHEGYYYYYEKFIDQTIQGKYHYEALGRANVISDNVKKYKNLLQKIAYDILNTNSNRIRSIINPLQVLDDEPLLAEKLQEHKFCITFEDFSQATKECFDQLKSESIDKANFINCYFLKVVGNTIFFTDVNILFSLASERIYLQLMELTEKEAFDLCDLDRLDVIDFYPQVIDYVLYKISTSGDKKALRVYLRSFVLNRDIRNRIDVAGKNTKEIGETFAQILMMYILFFKLCKNTFSDEYGHIFKEMIFYVNAYKTYSHENMSSKEIFTVERYFMRNVLTDIFLKRVNLKHFNFKGSVIRDSRFMQCKLMDTSLQDSELQGKITFDLCEFNDVNMKTKKIEEDNSVLFRDCIVKKMELTSRKRCRFIRCFVEHINIDFRNGDQMIFEKCLIKNINIIAEQFKPSDVKIIFSACTFETQIDLTKYEGKIEIKSKSINLKGGNLFKGIIQDRITGLDKIL</sequence>
<evidence type="ECO:0000313" key="3">
    <source>
        <dbReference type="Proteomes" id="UP001299235"/>
    </source>
</evidence>
<dbReference type="InterPro" id="IPR049050">
    <property type="entry name" value="nSTAND3"/>
</dbReference>
<dbReference type="Pfam" id="PF20720">
    <property type="entry name" value="nSTAND3"/>
    <property type="match status" value="1"/>
</dbReference>
<keyword evidence="3" id="KW-1185">Reference proteome</keyword>
<dbReference type="Gene3D" id="3.40.50.300">
    <property type="entry name" value="P-loop containing nucleotide triphosphate hydrolases"/>
    <property type="match status" value="1"/>
</dbReference>